<evidence type="ECO:0000313" key="5">
    <source>
        <dbReference type="Proteomes" id="UP000268313"/>
    </source>
</evidence>
<dbReference type="EMBL" id="RAWE01000295">
    <property type="protein sequence ID" value="RKG94921.1"/>
    <property type="molecule type" value="Genomic_DNA"/>
</dbReference>
<feature type="transmembrane region" description="Helical" evidence="3">
    <location>
        <begin position="54"/>
        <end position="72"/>
    </location>
</feature>
<feature type="compositionally biased region" description="Low complexity" evidence="2">
    <location>
        <begin position="334"/>
        <end position="343"/>
    </location>
</feature>
<feature type="transmembrane region" description="Helical" evidence="3">
    <location>
        <begin position="26"/>
        <end position="48"/>
    </location>
</feature>
<feature type="region of interest" description="Disordered" evidence="2">
    <location>
        <begin position="268"/>
        <end position="533"/>
    </location>
</feature>
<keyword evidence="1" id="KW-0175">Coiled coil</keyword>
<evidence type="ECO:0000256" key="3">
    <source>
        <dbReference type="SAM" id="Phobius"/>
    </source>
</evidence>
<feature type="compositionally biased region" description="Polar residues" evidence="2">
    <location>
        <begin position="427"/>
        <end position="436"/>
    </location>
</feature>
<feature type="coiled-coil region" evidence="1">
    <location>
        <begin position="213"/>
        <end position="267"/>
    </location>
</feature>
<gene>
    <name evidence="4" type="ORF">D7X32_40625</name>
</gene>
<name>A0A3A8JX29_9BACT</name>
<dbReference type="Proteomes" id="UP000268313">
    <property type="component" value="Unassembled WGS sequence"/>
</dbReference>
<feature type="transmembrane region" description="Helical" evidence="3">
    <location>
        <begin position="131"/>
        <end position="152"/>
    </location>
</feature>
<reference evidence="5" key="1">
    <citation type="submission" date="2018-09" db="EMBL/GenBank/DDBJ databases">
        <authorList>
            <person name="Livingstone P.G."/>
            <person name="Whitworth D.E."/>
        </authorList>
    </citation>
    <scope>NUCLEOTIDE SEQUENCE [LARGE SCALE GENOMIC DNA]</scope>
    <source>
        <strain evidence="5">CA043D</strain>
    </source>
</reference>
<keyword evidence="3" id="KW-1133">Transmembrane helix</keyword>
<keyword evidence="3" id="KW-0812">Transmembrane</keyword>
<sequence>MAASDERRFQSLVLAPIRRVQRRLNAVAWIGAGLAPVWATATACVLARLLLRGLAVWAVPPLVIAGLVWWFVRARSRGVSLEYAAVLADRSANAGGLLLTRLERPVGEWELSLNQFAQQVKPPDVPWRRPVGALLGALVFLAVGFLVPLPALRMSNINAAAATQVAAVQAQAEALAREEPLGPDVEEELRRLSEEVAQGRFDSADWEASDALEQRLAERASEAAAELNRASEAAAELEDALAAAGSAESATRERESLEQALMALDARASGNAEDSAAGEQEASASERNSQGQGAGDQNGGDKQGSQGQGAGEQGGDKQGSRQQDSGDPSREAQARASARTQASGSPDQIADLRRTLERRQQSLAQRFGEENASKGNRGAQARRPTRRQQSGQGQKGQGQKGQKGQGQDGQGEGEGDGEGEGEGQQGNQHASRNTRQGDGAGVSRGGDSNPLVFGGEAEMDPERLAFQPLPEGNGGEAEELWGLRAADPQARTGQAGPSSAKGTGAKGDATAGPTSGPLLPRNRDLVKRYFGGP</sequence>
<organism evidence="4 5">
    <name type="scientific">Corallococcus carmarthensis</name>
    <dbReference type="NCBI Taxonomy" id="2316728"/>
    <lineage>
        <taxon>Bacteria</taxon>
        <taxon>Pseudomonadati</taxon>
        <taxon>Myxococcota</taxon>
        <taxon>Myxococcia</taxon>
        <taxon>Myxococcales</taxon>
        <taxon>Cystobacterineae</taxon>
        <taxon>Myxococcaceae</taxon>
        <taxon>Corallococcus</taxon>
    </lineage>
</organism>
<feature type="compositionally biased region" description="Gly residues" evidence="2">
    <location>
        <begin position="393"/>
        <end position="410"/>
    </location>
</feature>
<protein>
    <submittedName>
        <fullName evidence="4">Uncharacterized protein</fullName>
    </submittedName>
</protein>
<feature type="compositionally biased region" description="Basic and acidic residues" evidence="2">
    <location>
        <begin position="350"/>
        <end position="360"/>
    </location>
</feature>
<comment type="caution">
    <text evidence="4">The sequence shown here is derived from an EMBL/GenBank/DDBJ whole genome shotgun (WGS) entry which is preliminary data.</text>
</comment>
<keyword evidence="3" id="KW-0472">Membrane</keyword>
<dbReference type="OrthoDB" id="5526783at2"/>
<proteinExistence type="predicted"/>
<feature type="compositionally biased region" description="Gly residues" evidence="2">
    <location>
        <begin position="292"/>
        <end position="313"/>
    </location>
</feature>
<feature type="compositionally biased region" description="Low complexity" evidence="2">
    <location>
        <begin position="272"/>
        <end position="286"/>
    </location>
</feature>
<keyword evidence="5" id="KW-1185">Reference proteome</keyword>
<feature type="compositionally biased region" description="Low complexity" evidence="2">
    <location>
        <begin position="500"/>
        <end position="512"/>
    </location>
</feature>
<evidence type="ECO:0000313" key="4">
    <source>
        <dbReference type="EMBL" id="RKG94921.1"/>
    </source>
</evidence>
<feature type="compositionally biased region" description="Acidic residues" evidence="2">
    <location>
        <begin position="411"/>
        <end position="421"/>
    </location>
</feature>
<evidence type="ECO:0000256" key="2">
    <source>
        <dbReference type="SAM" id="MobiDB-lite"/>
    </source>
</evidence>
<evidence type="ECO:0000256" key="1">
    <source>
        <dbReference type="SAM" id="Coils"/>
    </source>
</evidence>
<accession>A0A3A8JX29</accession>
<dbReference type="RefSeq" id="WP_120607883.1">
    <property type="nucleotide sequence ID" value="NZ_RAWE01000295.1"/>
</dbReference>
<dbReference type="AlphaFoldDB" id="A0A3A8JX29"/>